<proteinExistence type="predicted"/>
<gene>
    <name evidence="1" type="ORF">LKE05_11965</name>
</gene>
<name>A0AAE3DZV9_9FIRM</name>
<comment type="caution">
    <text evidence="1">The sequence shown here is derived from an EMBL/GenBank/DDBJ whole genome shotgun (WGS) entry which is preliminary data.</text>
</comment>
<dbReference type="EMBL" id="JAJEQM010000018">
    <property type="protein sequence ID" value="MCC2211501.1"/>
    <property type="molecule type" value="Genomic_DNA"/>
</dbReference>
<dbReference type="RefSeq" id="WP_308456995.1">
    <property type="nucleotide sequence ID" value="NZ_JAJEQM010000018.1"/>
</dbReference>
<dbReference type="Proteomes" id="UP001198242">
    <property type="component" value="Unassembled WGS sequence"/>
</dbReference>
<keyword evidence="2" id="KW-1185">Reference proteome</keyword>
<organism evidence="1 2">
    <name type="scientific">Hominilimicola fabiformis</name>
    <dbReference type="NCBI Taxonomy" id="2885356"/>
    <lineage>
        <taxon>Bacteria</taxon>
        <taxon>Bacillati</taxon>
        <taxon>Bacillota</taxon>
        <taxon>Clostridia</taxon>
        <taxon>Eubacteriales</taxon>
        <taxon>Oscillospiraceae</taxon>
        <taxon>Hominilimicola</taxon>
    </lineage>
</organism>
<evidence type="ECO:0000313" key="1">
    <source>
        <dbReference type="EMBL" id="MCC2211501.1"/>
    </source>
</evidence>
<reference evidence="1 2" key="1">
    <citation type="submission" date="2021-10" db="EMBL/GenBank/DDBJ databases">
        <title>Anaerobic single-cell dispensing facilitates the cultivation of human gut bacteria.</title>
        <authorList>
            <person name="Afrizal A."/>
        </authorList>
    </citation>
    <scope>NUCLEOTIDE SEQUENCE [LARGE SCALE GENOMIC DNA]</scope>
    <source>
        <strain evidence="1 2">CLA-AA-H232</strain>
    </source>
</reference>
<evidence type="ECO:0000313" key="2">
    <source>
        <dbReference type="Proteomes" id="UP001198242"/>
    </source>
</evidence>
<dbReference type="AlphaFoldDB" id="A0AAE3DZV9"/>
<protein>
    <submittedName>
        <fullName evidence="1">Uncharacterized protein</fullName>
    </submittedName>
</protein>
<sequence length="1261" mass="148059">MLNRISATELDNWSRNNPRQAQEILPELVIRLVLATSDKIIRHNFSIEKGIQYAGYDGVLESEEKSNFFPKGKSVWECGTDENLIQKFDDDIKKRTQNPLGVDIVSTTFIFVTLKLWNHRKSIEEKINESKSKYHWSDIQIFDASKMCLWIEKCPAVSNWMFSVMGKSINGVYTVEQFWEEYATSTIPFLKEEFFLIGRDKEKEIISSWLTEKNGCHVLKAESDLEAIMFLIATIYNFESKEEVINRALVVKNTEAWNSLIKTHDNKTLLIPLFNLTDEIKIPSYLFIIIPVSYFSPISKIERGDKSVSLIKRYKNDYHKALETLGLDSERISLLERNTKRSFIYLYREITNEISKKQPSWLSKTNVEILIPALLAGAWDGDFKGDKKLIELLSGEKYDIYISKLTEWINMEESPVFRVRNTFQIISIPNLWMFMLDKVTEEYMRRFEESALIIFGYVSPKFELAEDEQAFGELWGKKSEYSFYIKNGLAISLIIFNEKCEELSNINGISAKNFVYSLIKKILNNVMEWQQWSSIAPLLPTFAEAAPEAVLEKIENEVKIENSQLWHLFTPSKDILLGRNYYTYILWTLEQLVWYDEFAVRAILLLVTINEKNLEYKIENSPETSLYEIFCLWCPQGCLNSKDKIALLKKIIVEYPKTGWTIANSILPGNKQICMNIAKPKWHSFETDFATSVTIIEYNNTIDKLLNIMIDNLDNNIEHWEIIISKIELFKKYFEKLNKMCVAYTKKASKQDCLRLCDKLRSKISHNRRYSYDDMQIPKEYISKLEELYNKILPDELDKYKYLFKWSPDILSPIPYDKKTFDYYKETEYLFNIRKETLDRMFEKYSLDEIIEFCGNAEDVRDLAVILYKKLFESTLDLDLLMKFKNKNLNLYSEIANEIFRNIGFDEMIRKLKKSHLSEEEKANILCQTTISVENIEIIDTLKENIKNYYWSYINVYLVKSFEERNLIEKVTAKLIEYKRPFSAIKLLSRSKNIRTELIILTLEKSIELFDSVENNGMTIKHIVNYDVTELFERIYNDENVDTMTVAKLECWYLPLIKDRIKPKCIIKVLTENPSEYVNLVSKVFKSDKEIEENLSKRHDKKYDSVTNLSRDLLYLFKDIPGCNCEIKSQEIFDTWIANVKKAAEDAGYKKAIELCIGKLLSYSPVGEDGIFPHEIVRNYFEKIFIKTEIDEFIIGKYNQRGAHVLSGGINEKKIGDKYNEDAKKLRISYPNTSLILRRMSENYNKESAFDRDLELSDLWE</sequence>
<accession>A0AAE3DZV9</accession>